<keyword evidence="3 12" id="KW-0812">Transmembrane</keyword>
<evidence type="ECO:0000256" key="8">
    <source>
        <dbReference type="ARBA" id="ARBA00023133"/>
    </source>
</evidence>
<organism evidence="13 14">
    <name type="scientific">Diacronema lutheri</name>
    <name type="common">Unicellular marine alga</name>
    <name type="synonym">Monochrysis lutheri</name>
    <dbReference type="NCBI Taxonomy" id="2081491"/>
    <lineage>
        <taxon>Eukaryota</taxon>
        <taxon>Haptista</taxon>
        <taxon>Haptophyta</taxon>
        <taxon>Pavlovophyceae</taxon>
        <taxon>Pavlovales</taxon>
        <taxon>Pavlovaceae</taxon>
        <taxon>Diacronema</taxon>
    </lineage>
</organism>
<dbReference type="Proteomes" id="UP000751190">
    <property type="component" value="Unassembled WGS sequence"/>
</dbReference>
<feature type="transmembrane region" description="Helical" evidence="12">
    <location>
        <begin position="357"/>
        <end position="377"/>
    </location>
</feature>
<dbReference type="PANTHER" id="PTHR23289">
    <property type="entry name" value="CYTOCHROME C OXIDASE ASSEMBLY PROTEIN COX15"/>
    <property type="match status" value="1"/>
</dbReference>
<comment type="subcellular location">
    <subcellularLocation>
        <location evidence="2">Membrane</location>
        <topology evidence="2">Multi-pass membrane protein</topology>
    </subcellularLocation>
</comment>
<evidence type="ECO:0000313" key="14">
    <source>
        <dbReference type="Proteomes" id="UP000751190"/>
    </source>
</evidence>
<feature type="transmembrane region" description="Helical" evidence="12">
    <location>
        <begin position="299"/>
        <end position="315"/>
    </location>
</feature>
<comment type="caution">
    <text evidence="13">The sequence shown here is derived from an EMBL/GenBank/DDBJ whole genome shotgun (WGS) entry which is preliminary data.</text>
</comment>
<evidence type="ECO:0000256" key="5">
    <source>
        <dbReference type="ARBA" id="ARBA00022989"/>
    </source>
</evidence>
<keyword evidence="4" id="KW-0479">Metal-binding</keyword>
<dbReference type="InterPro" id="IPR003780">
    <property type="entry name" value="COX15/CtaA_fam"/>
</dbReference>
<comment type="cofactor">
    <cofactor evidence="1">
        <name>heme b</name>
        <dbReference type="ChEBI" id="CHEBI:60344"/>
    </cofactor>
</comment>
<evidence type="ECO:0000256" key="12">
    <source>
        <dbReference type="SAM" id="Phobius"/>
    </source>
</evidence>
<evidence type="ECO:0000256" key="7">
    <source>
        <dbReference type="ARBA" id="ARBA00023004"/>
    </source>
</evidence>
<keyword evidence="6" id="KW-0560">Oxidoreductase</keyword>
<sequence length="380" mass="39888">MPPAAPFAPTKSAGDAAAPCVAGAAAQVAPRALGWWLLGSAASVFGMVVLGGYTRLTRSGLSMTDWRPQGSALPSGEAEWEAAFDRYKQFPEFQLTNSKMALDEFKQIYFVEWAHRMAGRAVGVIYGVPLLAFALAGKVPRALAPRLALLFALGGSQGLVGWWMVRSGLEAPAADLDGVPRVSPYRLATHLTMAFTIYSLLLATSLQVLWPRPHGPSAALSAAARRALASAALGARAVAAVVALTAFSGAFVAGMHAGYSYNTFPLMDGKLVPDGYWRLSPAHRNLFENVPAVQFDHRVLAMTTLGSVGAFWAYARSLRALPPAARLASHGLLAGAGAQVALGIATLLHAVPVELGTAHQAGALSLFSITLVLLHVLTAE</sequence>
<comment type="pathway">
    <text evidence="10">Porphyrin-containing compound metabolism; heme A biosynthesis; heme A from heme O: step 1/1.</text>
</comment>
<dbReference type="GO" id="GO:0120547">
    <property type="term" value="F:heme A synthase activity"/>
    <property type="evidence" value="ECO:0007669"/>
    <property type="project" value="UniProtKB-EC"/>
</dbReference>
<dbReference type="InterPro" id="IPR023754">
    <property type="entry name" value="HemeA_Synthase_type2"/>
</dbReference>
<evidence type="ECO:0000256" key="6">
    <source>
        <dbReference type="ARBA" id="ARBA00023002"/>
    </source>
</evidence>
<evidence type="ECO:0000313" key="13">
    <source>
        <dbReference type="EMBL" id="KAG8460236.1"/>
    </source>
</evidence>
<dbReference type="OMA" id="AFVCYSW"/>
<keyword evidence="7" id="KW-0408">Iron</keyword>
<feature type="transmembrane region" description="Helical" evidence="12">
    <location>
        <begin position="327"/>
        <end position="351"/>
    </location>
</feature>
<evidence type="ECO:0000256" key="4">
    <source>
        <dbReference type="ARBA" id="ARBA00022723"/>
    </source>
</evidence>
<dbReference type="Pfam" id="PF02628">
    <property type="entry name" value="COX15-CtaA"/>
    <property type="match status" value="1"/>
</dbReference>
<name>A0A8J6C6M4_DIALT</name>
<feature type="transmembrane region" description="Helical" evidence="12">
    <location>
        <begin position="185"/>
        <end position="210"/>
    </location>
</feature>
<dbReference type="HAMAP" id="MF_01665">
    <property type="entry name" value="HemeA_synth_type2"/>
    <property type="match status" value="1"/>
</dbReference>
<dbReference type="GO" id="GO:0006784">
    <property type="term" value="P:heme A biosynthetic process"/>
    <property type="evidence" value="ECO:0007669"/>
    <property type="project" value="InterPro"/>
</dbReference>
<dbReference type="PANTHER" id="PTHR23289:SF2">
    <property type="entry name" value="CYTOCHROME C OXIDASE ASSEMBLY PROTEIN COX15 HOMOLOG"/>
    <property type="match status" value="1"/>
</dbReference>
<dbReference type="GO" id="GO:0016653">
    <property type="term" value="F:oxidoreductase activity, acting on NAD(P)H, heme protein as acceptor"/>
    <property type="evidence" value="ECO:0007669"/>
    <property type="project" value="TreeGrafter"/>
</dbReference>
<evidence type="ECO:0000256" key="1">
    <source>
        <dbReference type="ARBA" id="ARBA00001970"/>
    </source>
</evidence>
<keyword evidence="9 12" id="KW-0472">Membrane</keyword>
<proteinExistence type="inferred from homology"/>
<dbReference type="EMBL" id="JAGTXO010000034">
    <property type="protein sequence ID" value="KAG8460236.1"/>
    <property type="molecule type" value="Genomic_DNA"/>
</dbReference>
<protein>
    <submittedName>
        <fullName evidence="13">Uncharacterized protein</fullName>
    </submittedName>
</protein>
<evidence type="ECO:0000256" key="3">
    <source>
        <dbReference type="ARBA" id="ARBA00022692"/>
    </source>
</evidence>
<evidence type="ECO:0000256" key="9">
    <source>
        <dbReference type="ARBA" id="ARBA00023136"/>
    </source>
</evidence>
<evidence type="ECO:0000256" key="2">
    <source>
        <dbReference type="ARBA" id="ARBA00004141"/>
    </source>
</evidence>
<keyword evidence="14" id="KW-1185">Reference proteome</keyword>
<evidence type="ECO:0000256" key="11">
    <source>
        <dbReference type="ARBA" id="ARBA00048044"/>
    </source>
</evidence>
<feature type="transmembrane region" description="Helical" evidence="12">
    <location>
        <begin position="231"/>
        <end position="257"/>
    </location>
</feature>
<dbReference type="GO" id="GO:0046872">
    <property type="term" value="F:metal ion binding"/>
    <property type="evidence" value="ECO:0007669"/>
    <property type="project" value="UniProtKB-KW"/>
</dbReference>
<feature type="transmembrane region" description="Helical" evidence="12">
    <location>
        <begin position="33"/>
        <end position="53"/>
    </location>
</feature>
<dbReference type="GO" id="GO:0005743">
    <property type="term" value="C:mitochondrial inner membrane"/>
    <property type="evidence" value="ECO:0007669"/>
    <property type="project" value="TreeGrafter"/>
</dbReference>
<keyword evidence="8" id="KW-0350">Heme biosynthesis</keyword>
<evidence type="ECO:0000256" key="10">
    <source>
        <dbReference type="ARBA" id="ARBA00044501"/>
    </source>
</evidence>
<comment type="catalytic activity">
    <reaction evidence="11">
        <text>Fe(II)-heme o + 2 A + H2O = Fe(II)-heme a + 2 AH2</text>
        <dbReference type="Rhea" id="RHEA:63388"/>
        <dbReference type="ChEBI" id="CHEBI:13193"/>
        <dbReference type="ChEBI" id="CHEBI:15377"/>
        <dbReference type="ChEBI" id="CHEBI:17499"/>
        <dbReference type="ChEBI" id="CHEBI:60530"/>
        <dbReference type="ChEBI" id="CHEBI:61715"/>
        <dbReference type="EC" id="1.17.99.9"/>
    </reaction>
    <physiologicalReaction direction="left-to-right" evidence="11">
        <dbReference type="Rhea" id="RHEA:63389"/>
    </physiologicalReaction>
</comment>
<dbReference type="OrthoDB" id="1726137at2759"/>
<keyword evidence="5 12" id="KW-1133">Transmembrane helix</keyword>
<dbReference type="AlphaFoldDB" id="A0A8J6C6M4"/>
<reference evidence="13" key="1">
    <citation type="submission" date="2021-05" db="EMBL/GenBank/DDBJ databases">
        <title>The genome of the haptophyte Pavlova lutheri (Diacronema luteri, Pavlovales) - a model for lipid biosynthesis in eukaryotic algae.</title>
        <authorList>
            <person name="Hulatt C.J."/>
            <person name="Posewitz M.C."/>
        </authorList>
    </citation>
    <scope>NUCLEOTIDE SEQUENCE</scope>
    <source>
        <strain evidence="13">NIVA-4/92</strain>
    </source>
</reference>
<accession>A0A8J6C6M4</accession>
<gene>
    <name evidence="13" type="ORF">KFE25_004484</name>
</gene>